<dbReference type="AlphaFoldDB" id="A0A3S4T6X6"/>
<accession>A0A3S4T6X6</accession>
<protein>
    <recommendedName>
        <fullName evidence="4">Acid stress chaperone HdeA</fullName>
    </recommendedName>
</protein>
<dbReference type="Proteomes" id="UP000279306">
    <property type="component" value="Chromosome"/>
</dbReference>
<feature type="chain" id="PRO_5018625507" description="Acid stress chaperone HdeA" evidence="1">
    <location>
        <begin position="25"/>
        <end position="95"/>
    </location>
</feature>
<evidence type="ECO:0000313" key="3">
    <source>
        <dbReference type="Proteomes" id="UP000279306"/>
    </source>
</evidence>
<dbReference type="PROSITE" id="PS51257">
    <property type="entry name" value="PROKAR_LIPOPROTEIN"/>
    <property type="match status" value="1"/>
</dbReference>
<evidence type="ECO:0000256" key="1">
    <source>
        <dbReference type="SAM" id="SignalP"/>
    </source>
</evidence>
<proteinExistence type="predicted"/>
<evidence type="ECO:0008006" key="4">
    <source>
        <dbReference type="Google" id="ProtNLM"/>
    </source>
</evidence>
<sequence length="95" mass="10047">MTRAKVLLLAAVSSIAVLSGCSQVAEVTNEGGDTTCGDFAGFDEKKQNETITKMLTDEGKNEPANAELTGTRLSITTYCQVAGNQDTQIKQAPHL</sequence>
<dbReference type="OrthoDB" id="4567275at2"/>
<feature type="signal peptide" evidence="1">
    <location>
        <begin position="1"/>
        <end position="24"/>
    </location>
</feature>
<dbReference type="EMBL" id="LR134356">
    <property type="protein sequence ID" value="VEG52293.1"/>
    <property type="molecule type" value="Genomic_DNA"/>
</dbReference>
<dbReference type="RefSeq" id="WP_048630283.1">
    <property type="nucleotide sequence ID" value="NZ_CVQQ01000001.1"/>
</dbReference>
<evidence type="ECO:0000313" key="2">
    <source>
        <dbReference type="EMBL" id="VEG52293.1"/>
    </source>
</evidence>
<keyword evidence="1" id="KW-0732">Signal</keyword>
<organism evidence="2 3">
    <name type="scientific">Mycolicibacterium aurum</name>
    <name type="common">Mycobacterium aurum</name>
    <dbReference type="NCBI Taxonomy" id="1791"/>
    <lineage>
        <taxon>Bacteria</taxon>
        <taxon>Bacillati</taxon>
        <taxon>Actinomycetota</taxon>
        <taxon>Actinomycetes</taxon>
        <taxon>Mycobacteriales</taxon>
        <taxon>Mycobacteriaceae</taxon>
        <taxon>Mycolicibacterium</taxon>
    </lineage>
</organism>
<gene>
    <name evidence="2" type="ORF">NCTC10437_01386</name>
</gene>
<dbReference type="STRING" id="1791.GCA_001049355_00339"/>
<keyword evidence="3" id="KW-1185">Reference proteome</keyword>
<dbReference type="KEGG" id="mauu:NCTC10437_01386"/>
<name>A0A3S4T6X6_MYCAU</name>
<reference evidence="2 3" key="1">
    <citation type="submission" date="2018-12" db="EMBL/GenBank/DDBJ databases">
        <authorList>
            <consortium name="Pathogen Informatics"/>
        </authorList>
    </citation>
    <scope>NUCLEOTIDE SEQUENCE [LARGE SCALE GENOMIC DNA]</scope>
    <source>
        <strain evidence="2 3">NCTC10437</strain>
    </source>
</reference>